<dbReference type="InterPro" id="IPR011805">
    <property type="entry name" value="RNase_R"/>
</dbReference>
<keyword evidence="3 8" id="KW-0963">Cytoplasm</keyword>
<dbReference type="SMART" id="SM00955">
    <property type="entry name" value="RNB"/>
    <property type="match status" value="1"/>
</dbReference>
<dbReference type="InterPro" id="IPR003029">
    <property type="entry name" value="S1_domain"/>
</dbReference>
<comment type="function">
    <text evidence="8">3'-5' exoribonuclease that releases 5'-nucleoside monophosphates and is involved in maturation of structured RNAs.</text>
</comment>
<dbReference type="SMART" id="SM00357">
    <property type="entry name" value="CSP"/>
    <property type="match status" value="1"/>
</dbReference>
<feature type="compositionally biased region" description="Low complexity" evidence="9">
    <location>
        <begin position="788"/>
        <end position="827"/>
    </location>
</feature>
<comment type="similarity">
    <text evidence="8">Belongs to the RNR ribonuclease family. RNase R subfamily.</text>
</comment>
<feature type="region of interest" description="Disordered" evidence="9">
    <location>
        <begin position="950"/>
        <end position="999"/>
    </location>
</feature>
<sequence>MSGRSKKIKGIRASDPFLERERERYEFPLPSREFVLQVLTEHGAPIFVDELMSMLAILPEEETQFHRRMAAMEREGQVMINRKGALCLPDKLDLLQGRVQGHADGFGFLVPDDGSSDLYLGPKEMAKVLHGDRVLVRPMGLDRRGRREGSIVEVLVRSTQKLVGRLHGEHGVFTVTAEDKRISHEILLEPNGTMGAESGQVVMVELVKQPSRYSQPVGRVVQVLGNYADPGMEIEIALRKHNLPHEFSAEAILQGEDTPAKVRKKDWKKVLDTVEREDLRDLPLVTIDGETAKDFDDAVYAEKKGKGWRLIVAIADVSHYVLPGDALDVGAIERGNSVYFPRRVIPMLPEALSNGICSLMPDVERLCMVCDMQITAKGEIKKYRFYPAVMHSKARLTYTKVWDMIQHPAGEMAQQYQHVLPQIDTLYALFKAFSAARALRGAIDFETVETEMRFDDKGKISEIVPVVRNDAHKLIEECMLAANVCAADILLKKEHDCVYRVHEGPTPEKLENLRTYIKSVGLTLDGEEDPVAGDYAVLLEKIKLREDAPLLQTMLLRSLSQAVYSPDNKGHFGLSYEAYTHFTSPIRRYPDLLVHRAIKAILAGKKYTPAMKWEALGTQCSMTERRADDASRDVQNWLKCYYMQDKVGEEFEGVISAVTGFGIFVLLDNVFVEGLVHISELGTDYFHFDEVRKELKGERTGQVYRMTGRVKIKVARVSLETSKIDFMLVEEKPMWGDKPVAEVPAGRRNAPPRSPAPRRGGKPVAPPSPAETTVTETKRTAVVKKTSKSAAKPVADLSGRKTAVTRTKAAPPKAAASNPALAKPAAKNARKKAVVRQVSGPGNLEAAPAAVKAVPAKKAVAPKVAKAPVANQPVVAKAVPVKKAVAPEVAKTSVANQPVVAKAVPAKKVVVPKVAKTSVVNQPAAVKAVPVKQAAAPKVTKAPAVTQPAVAKAVQKTPPSAPEAVKSAVRKPRAPRVKPAVVKEVTAEGVDAAPNKRKP</sequence>
<evidence type="ECO:0000256" key="6">
    <source>
        <dbReference type="ARBA" id="ARBA00022839"/>
    </source>
</evidence>
<dbReference type="Pfam" id="PF17876">
    <property type="entry name" value="CSD2"/>
    <property type="match status" value="1"/>
</dbReference>
<evidence type="ECO:0000256" key="7">
    <source>
        <dbReference type="ARBA" id="ARBA00022884"/>
    </source>
</evidence>
<dbReference type="InterPro" id="IPR012340">
    <property type="entry name" value="NA-bd_OB-fold"/>
</dbReference>
<comment type="catalytic activity">
    <reaction evidence="1 8">
        <text>Exonucleolytic cleavage in the 3'- to 5'-direction to yield nucleoside 5'-phosphates.</text>
        <dbReference type="EC" id="3.1.13.1"/>
    </reaction>
</comment>
<dbReference type="Gene3D" id="2.40.50.140">
    <property type="entry name" value="Nucleic acid-binding proteins"/>
    <property type="match status" value="2"/>
</dbReference>
<keyword evidence="4 8" id="KW-0540">Nuclease</keyword>
<dbReference type="InterPro" id="IPR013223">
    <property type="entry name" value="RNase_B_OB_dom"/>
</dbReference>
<dbReference type="Pfam" id="PF08206">
    <property type="entry name" value="OB_RNB"/>
    <property type="match status" value="1"/>
</dbReference>
<dbReference type="InterPro" id="IPR001900">
    <property type="entry name" value="RNase_II/R"/>
</dbReference>
<comment type="caution">
    <text evidence="11">The sequence shown here is derived from an EMBL/GenBank/DDBJ whole genome shotgun (WGS) entry which is preliminary data.</text>
</comment>
<comment type="subcellular location">
    <subcellularLocation>
        <location evidence="2 8">Cytoplasm</location>
    </subcellularLocation>
</comment>
<keyword evidence="12" id="KW-1185">Reference proteome</keyword>
<dbReference type="NCBIfam" id="TIGR00358">
    <property type="entry name" value="3_prime_RNase"/>
    <property type="match status" value="1"/>
</dbReference>
<dbReference type="Pfam" id="PF00575">
    <property type="entry name" value="S1"/>
    <property type="match status" value="1"/>
</dbReference>
<name>A0ABX0L059_9NEIS</name>
<keyword evidence="5 8" id="KW-0378">Hydrolase</keyword>
<protein>
    <recommendedName>
        <fullName evidence="8">Ribonuclease R</fullName>
        <shortName evidence="8">RNase R</shortName>
        <ecNumber evidence="8">3.1.13.1</ecNumber>
    </recommendedName>
</protein>
<dbReference type="InterPro" id="IPR022966">
    <property type="entry name" value="RNase_II/R_CS"/>
</dbReference>
<dbReference type="PANTHER" id="PTHR23355">
    <property type="entry name" value="RIBONUCLEASE"/>
    <property type="match status" value="1"/>
</dbReference>
<evidence type="ECO:0000256" key="5">
    <source>
        <dbReference type="ARBA" id="ARBA00022801"/>
    </source>
</evidence>
<dbReference type="CDD" id="cd04471">
    <property type="entry name" value="S1_RNase_R"/>
    <property type="match status" value="1"/>
</dbReference>
<evidence type="ECO:0000313" key="11">
    <source>
        <dbReference type="EMBL" id="NHQ87629.1"/>
    </source>
</evidence>
<evidence type="ECO:0000313" key="12">
    <source>
        <dbReference type="Proteomes" id="UP000712570"/>
    </source>
</evidence>
<organism evidence="11 12">
    <name type="scientific">Iodobacter violaceini</name>
    <dbReference type="NCBI Taxonomy" id="3044271"/>
    <lineage>
        <taxon>Bacteria</taxon>
        <taxon>Pseudomonadati</taxon>
        <taxon>Pseudomonadota</taxon>
        <taxon>Betaproteobacteria</taxon>
        <taxon>Neisseriales</taxon>
        <taxon>Chitinibacteraceae</taxon>
        <taxon>Iodobacter</taxon>
    </lineage>
</organism>
<feature type="domain" description="S1 motif" evidence="10">
    <location>
        <begin position="648"/>
        <end position="729"/>
    </location>
</feature>
<keyword evidence="6 8" id="KW-0269">Exonuclease</keyword>
<evidence type="ECO:0000256" key="2">
    <source>
        <dbReference type="ARBA" id="ARBA00004496"/>
    </source>
</evidence>
<dbReference type="SMART" id="SM00316">
    <property type="entry name" value="S1"/>
    <property type="match status" value="1"/>
</dbReference>
<gene>
    <name evidence="8 11" type="primary">rnr</name>
    <name evidence="11" type="ORF">HA050_16030</name>
</gene>
<dbReference type="EMBL" id="JAAOLX010000008">
    <property type="protein sequence ID" value="NHQ87629.1"/>
    <property type="molecule type" value="Genomic_DNA"/>
</dbReference>
<dbReference type="InterPro" id="IPR050180">
    <property type="entry name" value="RNR_Ribonuclease"/>
</dbReference>
<dbReference type="PROSITE" id="PS50126">
    <property type="entry name" value="S1"/>
    <property type="match status" value="1"/>
</dbReference>
<proteinExistence type="inferred from homology"/>
<evidence type="ECO:0000256" key="8">
    <source>
        <dbReference type="HAMAP-Rule" id="MF_01895"/>
    </source>
</evidence>
<evidence type="ECO:0000256" key="1">
    <source>
        <dbReference type="ARBA" id="ARBA00001849"/>
    </source>
</evidence>
<dbReference type="RefSeq" id="WP_166828282.1">
    <property type="nucleotide sequence ID" value="NZ_JAAOLX010000008.1"/>
</dbReference>
<dbReference type="SUPFAM" id="SSF50249">
    <property type="entry name" value="Nucleic acid-binding proteins"/>
    <property type="match status" value="3"/>
</dbReference>
<keyword evidence="7 8" id="KW-0694">RNA-binding</keyword>
<dbReference type="Pfam" id="PF00773">
    <property type="entry name" value="RNB"/>
    <property type="match status" value="1"/>
</dbReference>
<evidence type="ECO:0000256" key="4">
    <source>
        <dbReference type="ARBA" id="ARBA00022722"/>
    </source>
</evidence>
<dbReference type="PROSITE" id="PS01175">
    <property type="entry name" value="RIBONUCLEASE_II"/>
    <property type="match status" value="1"/>
</dbReference>
<dbReference type="NCBIfam" id="TIGR02063">
    <property type="entry name" value="RNase_R"/>
    <property type="match status" value="1"/>
</dbReference>
<feature type="region of interest" description="Disordered" evidence="9">
    <location>
        <begin position="739"/>
        <end position="828"/>
    </location>
</feature>
<dbReference type="HAMAP" id="MF_01895">
    <property type="entry name" value="RNase_R"/>
    <property type="match status" value="1"/>
</dbReference>
<reference evidence="11 12" key="1">
    <citation type="submission" date="2020-03" db="EMBL/GenBank/DDBJ databases">
        <title>Draft genome sequence of environmentally isolated violet-colored cultures.</title>
        <authorList>
            <person name="Wilson H.S."/>
        </authorList>
    </citation>
    <scope>NUCLEOTIDE SEQUENCE [LARGE SCALE GENOMIC DNA]</scope>
    <source>
        <strain evidence="11 12">HSC-16F04</strain>
    </source>
</reference>
<dbReference type="PANTHER" id="PTHR23355:SF9">
    <property type="entry name" value="DIS3-LIKE EXONUCLEASE 2"/>
    <property type="match status" value="1"/>
</dbReference>
<accession>A0ABX0L059</accession>
<dbReference type="InterPro" id="IPR004476">
    <property type="entry name" value="RNase_II/RNase_R"/>
</dbReference>
<dbReference type="EC" id="3.1.13.1" evidence="8"/>
<evidence type="ECO:0000256" key="9">
    <source>
        <dbReference type="SAM" id="MobiDB-lite"/>
    </source>
</evidence>
<dbReference type="Proteomes" id="UP000712570">
    <property type="component" value="Unassembled WGS sequence"/>
</dbReference>
<evidence type="ECO:0000259" key="10">
    <source>
        <dbReference type="PROSITE" id="PS50126"/>
    </source>
</evidence>
<dbReference type="InterPro" id="IPR040476">
    <property type="entry name" value="CSD2"/>
</dbReference>
<evidence type="ECO:0000256" key="3">
    <source>
        <dbReference type="ARBA" id="ARBA00022490"/>
    </source>
</evidence>
<dbReference type="InterPro" id="IPR011129">
    <property type="entry name" value="CSD"/>
</dbReference>